<evidence type="ECO:0000256" key="2">
    <source>
        <dbReference type="ARBA" id="ARBA00004752"/>
    </source>
</evidence>
<dbReference type="AlphaFoldDB" id="A0A9D2NXV7"/>
<organism evidence="18 19">
    <name type="scientific">Candidatus Intestinimonas pullistercoris</name>
    <dbReference type="NCBI Taxonomy" id="2838623"/>
    <lineage>
        <taxon>Bacteria</taxon>
        <taxon>Bacillati</taxon>
        <taxon>Bacillota</taxon>
        <taxon>Clostridia</taxon>
        <taxon>Eubacteriales</taxon>
        <taxon>Intestinimonas</taxon>
    </lineage>
</organism>
<keyword evidence="9" id="KW-0133">Cell shape</keyword>
<evidence type="ECO:0000256" key="12">
    <source>
        <dbReference type="ARBA" id="ARBA00034000"/>
    </source>
</evidence>
<reference evidence="18" key="2">
    <citation type="submission" date="2021-04" db="EMBL/GenBank/DDBJ databases">
        <authorList>
            <person name="Gilroy R."/>
        </authorList>
    </citation>
    <scope>NUCLEOTIDE SEQUENCE</scope>
    <source>
        <strain evidence="18">CHK186-1790</strain>
    </source>
</reference>
<dbReference type="Pfam" id="PF00768">
    <property type="entry name" value="Peptidase_S11"/>
    <property type="match status" value="1"/>
</dbReference>
<sequence length="377" mass="40031">MKQLLAAALCACLLVQPAAAVTGAPEVEAGSAVLMEKETGAVLYEANAHDKLEPASVTKVMTLLLVMEALDAGRIQKEDLVTVSARAASMGGSQVYLKEGEQMTVDDMLKAVAVVSGNDAAVALAEHIAGSEEGFVALMNQRAAELGMADTNFVNCTGLPAAGHLTSAYDIALMSRELILRHPDIRTYTTIWMDTIRDGQFQLANTNKLVRYYEGCTGLKTGSTDSALYCLSATAEREGMELIAVVMKSPTSAQRFESAKAMLTFGFANYTLVDVRPGEALPPVDVALGVVDQVQPVLGQSSRILVDKSQINEVTTAVRLTEGVEAPVEAGQKLGELVVSVAGEERQTIPLVAAQAVERITLPGIFLRLLEQLFMAG</sequence>
<feature type="signal peptide" evidence="16">
    <location>
        <begin position="1"/>
        <end position="20"/>
    </location>
</feature>
<protein>
    <recommendedName>
        <fullName evidence="4">serine-type D-Ala-D-Ala carboxypeptidase</fullName>
        <ecNumber evidence="4">3.4.16.4</ecNumber>
    </recommendedName>
</protein>
<proteinExistence type="inferred from homology"/>
<dbReference type="SMART" id="SM00936">
    <property type="entry name" value="PBP5_C"/>
    <property type="match status" value="1"/>
</dbReference>
<evidence type="ECO:0000259" key="17">
    <source>
        <dbReference type="SMART" id="SM00936"/>
    </source>
</evidence>
<dbReference type="InterPro" id="IPR018044">
    <property type="entry name" value="Peptidase_S11"/>
</dbReference>
<evidence type="ECO:0000256" key="8">
    <source>
        <dbReference type="ARBA" id="ARBA00022801"/>
    </source>
</evidence>
<evidence type="ECO:0000256" key="6">
    <source>
        <dbReference type="ARBA" id="ARBA00022670"/>
    </source>
</evidence>
<dbReference type="InterPro" id="IPR037167">
    <property type="entry name" value="Peptidase_S11_C_sf"/>
</dbReference>
<keyword evidence="7 16" id="KW-0732">Signal</keyword>
<dbReference type="Pfam" id="PF07943">
    <property type="entry name" value="PBP5_C"/>
    <property type="match status" value="1"/>
</dbReference>
<comment type="function">
    <text evidence="1">Removes C-terminal D-alanyl residues from sugar-peptide cell wall precursors.</text>
</comment>
<evidence type="ECO:0000256" key="5">
    <source>
        <dbReference type="ARBA" id="ARBA00022645"/>
    </source>
</evidence>
<dbReference type="PANTHER" id="PTHR21581">
    <property type="entry name" value="D-ALANYL-D-ALANINE CARBOXYPEPTIDASE"/>
    <property type="match status" value="1"/>
</dbReference>
<evidence type="ECO:0000256" key="4">
    <source>
        <dbReference type="ARBA" id="ARBA00012448"/>
    </source>
</evidence>
<comment type="catalytic activity">
    <reaction evidence="12">
        <text>Preferential cleavage: (Ac)2-L-Lys-D-Ala-|-D-Ala. Also transpeptidation of peptidyl-alanyl moieties that are N-acyl substituents of D-alanine.</text>
        <dbReference type="EC" id="3.4.16.4"/>
    </reaction>
</comment>
<dbReference type="SUPFAM" id="SSF56601">
    <property type="entry name" value="beta-lactamase/transpeptidase-like"/>
    <property type="match status" value="1"/>
</dbReference>
<feature type="domain" description="Peptidase S11 D-Ala-D-Ala carboxypeptidase A C-terminal" evidence="17">
    <location>
        <begin position="270"/>
        <end position="359"/>
    </location>
</feature>
<dbReference type="GO" id="GO:0071555">
    <property type="term" value="P:cell wall organization"/>
    <property type="evidence" value="ECO:0007669"/>
    <property type="project" value="UniProtKB-KW"/>
</dbReference>
<dbReference type="PRINTS" id="PR00725">
    <property type="entry name" value="DADACBPTASE1"/>
</dbReference>
<feature type="active site" description="Proton acceptor" evidence="13">
    <location>
        <position position="59"/>
    </location>
</feature>
<keyword evidence="8" id="KW-0378">Hydrolase</keyword>
<evidence type="ECO:0000256" key="11">
    <source>
        <dbReference type="ARBA" id="ARBA00023316"/>
    </source>
</evidence>
<dbReference type="Gene3D" id="3.40.710.10">
    <property type="entry name" value="DD-peptidase/beta-lactamase superfamily"/>
    <property type="match status" value="1"/>
</dbReference>
<dbReference type="SUPFAM" id="SSF69189">
    <property type="entry name" value="Penicillin-binding protein associated domain"/>
    <property type="match status" value="1"/>
</dbReference>
<keyword evidence="6" id="KW-0645">Protease</keyword>
<accession>A0A9D2NXV7</accession>
<evidence type="ECO:0000256" key="1">
    <source>
        <dbReference type="ARBA" id="ARBA00003217"/>
    </source>
</evidence>
<evidence type="ECO:0000256" key="3">
    <source>
        <dbReference type="ARBA" id="ARBA00007164"/>
    </source>
</evidence>
<dbReference type="Gene3D" id="2.60.410.10">
    <property type="entry name" value="D-Ala-D-Ala carboxypeptidase, C-terminal domain"/>
    <property type="match status" value="1"/>
</dbReference>
<dbReference type="GO" id="GO:0006508">
    <property type="term" value="P:proteolysis"/>
    <property type="evidence" value="ECO:0007669"/>
    <property type="project" value="UniProtKB-KW"/>
</dbReference>
<keyword evidence="11" id="KW-0961">Cell wall biogenesis/degradation</keyword>
<comment type="caution">
    <text evidence="18">The sequence shown here is derived from an EMBL/GenBank/DDBJ whole genome shotgun (WGS) entry which is preliminary data.</text>
</comment>
<gene>
    <name evidence="18" type="ORF">H9701_02715</name>
</gene>
<evidence type="ECO:0000256" key="15">
    <source>
        <dbReference type="RuleBase" id="RU004016"/>
    </source>
</evidence>
<dbReference type="InterPro" id="IPR012338">
    <property type="entry name" value="Beta-lactam/transpept-like"/>
</dbReference>
<evidence type="ECO:0000313" key="19">
    <source>
        <dbReference type="Proteomes" id="UP000823882"/>
    </source>
</evidence>
<dbReference type="InterPro" id="IPR012907">
    <property type="entry name" value="Peptidase_S11_C"/>
</dbReference>
<dbReference type="InterPro" id="IPR001967">
    <property type="entry name" value="Peptidase_S11_N"/>
</dbReference>
<evidence type="ECO:0000256" key="7">
    <source>
        <dbReference type="ARBA" id="ARBA00022729"/>
    </source>
</evidence>
<evidence type="ECO:0000256" key="14">
    <source>
        <dbReference type="PIRSR" id="PIRSR618044-2"/>
    </source>
</evidence>
<evidence type="ECO:0000256" key="13">
    <source>
        <dbReference type="PIRSR" id="PIRSR618044-1"/>
    </source>
</evidence>
<evidence type="ECO:0000256" key="16">
    <source>
        <dbReference type="SAM" id="SignalP"/>
    </source>
</evidence>
<evidence type="ECO:0000256" key="9">
    <source>
        <dbReference type="ARBA" id="ARBA00022960"/>
    </source>
</evidence>
<evidence type="ECO:0000313" key="18">
    <source>
        <dbReference type="EMBL" id="HJC40450.1"/>
    </source>
</evidence>
<evidence type="ECO:0000256" key="10">
    <source>
        <dbReference type="ARBA" id="ARBA00022984"/>
    </source>
</evidence>
<keyword evidence="5 18" id="KW-0121">Carboxypeptidase</keyword>
<dbReference type="EMBL" id="DWWJ01000051">
    <property type="protein sequence ID" value="HJC40450.1"/>
    <property type="molecule type" value="Genomic_DNA"/>
</dbReference>
<dbReference type="GO" id="GO:0008360">
    <property type="term" value="P:regulation of cell shape"/>
    <property type="evidence" value="ECO:0007669"/>
    <property type="project" value="UniProtKB-KW"/>
</dbReference>
<dbReference type="InterPro" id="IPR015956">
    <property type="entry name" value="Peniciliin-bd_prot_C_sf"/>
</dbReference>
<dbReference type="GO" id="GO:0009002">
    <property type="term" value="F:serine-type D-Ala-D-Ala carboxypeptidase activity"/>
    <property type="evidence" value="ECO:0007669"/>
    <property type="project" value="UniProtKB-EC"/>
</dbReference>
<dbReference type="GO" id="GO:0009252">
    <property type="term" value="P:peptidoglycan biosynthetic process"/>
    <property type="evidence" value="ECO:0007669"/>
    <property type="project" value="UniProtKB-KW"/>
</dbReference>
<reference evidence="18" key="1">
    <citation type="journal article" date="2021" name="PeerJ">
        <title>Extensive microbial diversity within the chicken gut microbiome revealed by metagenomics and culture.</title>
        <authorList>
            <person name="Gilroy R."/>
            <person name="Ravi A."/>
            <person name="Getino M."/>
            <person name="Pursley I."/>
            <person name="Horton D.L."/>
            <person name="Alikhan N.F."/>
            <person name="Baker D."/>
            <person name="Gharbi K."/>
            <person name="Hall N."/>
            <person name="Watson M."/>
            <person name="Adriaenssens E.M."/>
            <person name="Foster-Nyarko E."/>
            <person name="Jarju S."/>
            <person name="Secka A."/>
            <person name="Antonio M."/>
            <person name="Oren A."/>
            <person name="Chaudhuri R.R."/>
            <person name="La Ragione R."/>
            <person name="Hildebrand F."/>
            <person name="Pallen M.J."/>
        </authorList>
    </citation>
    <scope>NUCLEOTIDE SEQUENCE</scope>
    <source>
        <strain evidence="18">CHK186-1790</strain>
    </source>
</reference>
<keyword evidence="10" id="KW-0573">Peptidoglycan synthesis</keyword>
<feature type="binding site" evidence="14">
    <location>
        <position position="220"/>
    </location>
    <ligand>
        <name>substrate</name>
    </ligand>
</feature>
<dbReference type="EC" id="3.4.16.4" evidence="4"/>
<feature type="active site" description="Acyl-ester intermediate" evidence="13">
    <location>
        <position position="56"/>
    </location>
</feature>
<feature type="active site" evidence="13">
    <location>
        <position position="116"/>
    </location>
</feature>
<name>A0A9D2NXV7_9FIRM</name>
<dbReference type="PANTHER" id="PTHR21581:SF6">
    <property type="entry name" value="TRAFFICKING PROTEIN PARTICLE COMPLEX SUBUNIT 12"/>
    <property type="match status" value="1"/>
</dbReference>
<dbReference type="Proteomes" id="UP000823882">
    <property type="component" value="Unassembled WGS sequence"/>
</dbReference>
<comment type="pathway">
    <text evidence="2">Cell wall biogenesis; peptidoglycan biosynthesis.</text>
</comment>
<comment type="similarity">
    <text evidence="3 15">Belongs to the peptidase S11 family.</text>
</comment>
<feature type="chain" id="PRO_5039611966" description="serine-type D-Ala-D-Ala carboxypeptidase" evidence="16">
    <location>
        <begin position="21"/>
        <end position="377"/>
    </location>
</feature>